<dbReference type="Pfam" id="PF12804">
    <property type="entry name" value="NTP_transf_3"/>
    <property type="match status" value="1"/>
</dbReference>
<evidence type="ECO:0000256" key="1">
    <source>
        <dbReference type="ARBA" id="ARBA00022842"/>
    </source>
</evidence>
<dbReference type="Pfam" id="PF00994">
    <property type="entry name" value="MoCF_biosynth"/>
    <property type="match status" value="1"/>
</dbReference>
<dbReference type="InterPro" id="IPR036425">
    <property type="entry name" value="MoaB/Mog-like_dom_sf"/>
</dbReference>
<feature type="domain" description="MoaB/Mog" evidence="2">
    <location>
        <begin position="169"/>
        <end position="304"/>
    </location>
</feature>
<accession>A0A9W6IX59</accession>
<dbReference type="GO" id="GO:0016301">
    <property type="term" value="F:kinase activity"/>
    <property type="evidence" value="ECO:0007669"/>
    <property type="project" value="UniProtKB-KW"/>
</dbReference>
<dbReference type="Proteomes" id="UP001143372">
    <property type="component" value="Unassembled WGS sequence"/>
</dbReference>
<dbReference type="InterPro" id="IPR029044">
    <property type="entry name" value="Nucleotide-diphossugar_trans"/>
</dbReference>
<dbReference type="CDD" id="cd04182">
    <property type="entry name" value="GT_2_like_f"/>
    <property type="match status" value="1"/>
</dbReference>
<dbReference type="SUPFAM" id="SSF53448">
    <property type="entry name" value="Nucleotide-diphospho-sugar transferases"/>
    <property type="match status" value="1"/>
</dbReference>
<dbReference type="InterPro" id="IPR025877">
    <property type="entry name" value="MobA-like_NTP_Trfase"/>
</dbReference>
<keyword evidence="3" id="KW-0418">Kinase</keyword>
<evidence type="ECO:0000313" key="4">
    <source>
        <dbReference type="Proteomes" id="UP001143372"/>
    </source>
</evidence>
<reference evidence="3" key="2">
    <citation type="submission" date="2023-01" db="EMBL/GenBank/DDBJ databases">
        <authorList>
            <person name="Sun Q."/>
            <person name="Evtushenko L."/>
        </authorList>
    </citation>
    <scope>NUCLEOTIDE SEQUENCE</scope>
    <source>
        <strain evidence="3">VKM B-2347</strain>
    </source>
</reference>
<keyword evidence="1" id="KW-0460">Magnesium</keyword>
<evidence type="ECO:0000313" key="3">
    <source>
        <dbReference type="EMBL" id="GLK66677.1"/>
    </source>
</evidence>
<dbReference type="CDD" id="cd03522">
    <property type="entry name" value="MoeA_like"/>
    <property type="match status" value="1"/>
</dbReference>
<dbReference type="Gene3D" id="3.90.550.10">
    <property type="entry name" value="Spore Coat Polysaccharide Biosynthesis Protein SpsA, Chain A"/>
    <property type="match status" value="1"/>
</dbReference>
<evidence type="ECO:0000259" key="2">
    <source>
        <dbReference type="SMART" id="SM00852"/>
    </source>
</evidence>
<dbReference type="InterPro" id="IPR001453">
    <property type="entry name" value="MoaB/Mog_dom"/>
</dbReference>
<dbReference type="InterPro" id="IPR012184">
    <property type="entry name" value="Bifunc_Mopterin-bd"/>
</dbReference>
<dbReference type="PANTHER" id="PTHR43777:SF1">
    <property type="entry name" value="MOLYBDENUM COFACTOR CYTIDYLYLTRANSFERASE"/>
    <property type="match status" value="1"/>
</dbReference>
<dbReference type="PIRSF" id="PIRSF036626">
    <property type="entry name" value="MPTBd_MobAlike"/>
    <property type="match status" value="1"/>
</dbReference>
<dbReference type="SMART" id="SM00852">
    <property type="entry name" value="MoCF_biosynth"/>
    <property type="match status" value="1"/>
</dbReference>
<keyword evidence="3" id="KW-0808">Transferase</keyword>
<organism evidence="3 4">
    <name type="scientific">Hansschlegelia plantiphila</name>
    <dbReference type="NCBI Taxonomy" id="374655"/>
    <lineage>
        <taxon>Bacteria</taxon>
        <taxon>Pseudomonadati</taxon>
        <taxon>Pseudomonadota</taxon>
        <taxon>Alphaproteobacteria</taxon>
        <taxon>Hyphomicrobiales</taxon>
        <taxon>Methylopilaceae</taxon>
        <taxon>Hansschlegelia</taxon>
    </lineage>
</organism>
<comment type="caution">
    <text evidence="3">The sequence shown here is derived from an EMBL/GenBank/DDBJ whole genome shotgun (WGS) entry which is preliminary data.</text>
</comment>
<proteinExistence type="predicted"/>
<dbReference type="SUPFAM" id="SSF53218">
    <property type="entry name" value="Molybdenum cofactor biosynthesis proteins"/>
    <property type="match status" value="1"/>
</dbReference>
<dbReference type="EMBL" id="BSFI01000002">
    <property type="protein sequence ID" value="GLK66677.1"/>
    <property type="molecule type" value="Genomic_DNA"/>
</dbReference>
<name>A0A9W6IX59_9HYPH</name>
<reference evidence="3" key="1">
    <citation type="journal article" date="2014" name="Int. J. Syst. Evol. Microbiol.">
        <title>Complete genome sequence of Corynebacterium casei LMG S-19264T (=DSM 44701T), isolated from a smear-ripened cheese.</title>
        <authorList>
            <consortium name="US DOE Joint Genome Institute (JGI-PGF)"/>
            <person name="Walter F."/>
            <person name="Albersmeier A."/>
            <person name="Kalinowski J."/>
            <person name="Ruckert C."/>
        </authorList>
    </citation>
    <scope>NUCLEOTIDE SEQUENCE</scope>
    <source>
        <strain evidence="3">VKM B-2347</strain>
    </source>
</reference>
<protein>
    <submittedName>
        <fullName evidence="3">4-diphosphocytidyl-2C-methyl-D-erythritol kinase</fullName>
    </submittedName>
</protein>
<dbReference type="Gene3D" id="3.40.980.10">
    <property type="entry name" value="MoaB/Mog-like domain"/>
    <property type="match status" value="1"/>
</dbReference>
<keyword evidence="4" id="KW-1185">Reference proteome</keyword>
<dbReference type="AlphaFoldDB" id="A0A9W6IX59"/>
<sequence>MKFGPLPLARAEGAVAAHAIRVDGYVLRKGGRVTATDVAELGRRGVLEIVAAKLGPDDVTENEAAHRIARALAGPHVRVEDPFTGRSNLFAERAGVLLIDRTAVDALNEIDESVTLATLSEHASVGEDAMLATVKIIPFALDEAIVARAEALARAMGPLVKVAPFALRRIAAVSTLLPGLDQKVIDKTMTVLERRLAPAGAALFADRRVAHDEASLTRALSELAIEKPDLTIVFGASAITDRRDVVPAAIEAAGGAVDRLGMPVDPGNLLLLGRLNGRPVLGAPGCARSPKENGFDWVLNRLLAGLPIASRDITGMGVGGLLMEIVSRPQPRDDRAAPSKAPKVAGVVLAAGRSTRMGGPNKLLEIVEGRPLVRHAVEAALGAALAEVVVVTGHQGGSVKEALAGLPVRFATNLRYTEGLSTSLRAGLKALPDSVDGAVVLLGDMPRVTSALVTRLVAAFDPASGAHVVAPTREGRRGNPVLWGRRFFSELARVEGDVGGRHLLGAHGEAVREVAVEDSGALLDVDTPEALAALRAEG</sequence>
<gene>
    <name evidence="3" type="ORF">GCM10008179_03150</name>
</gene>
<dbReference type="RefSeq" id="WP_271166942.1">
    <property type="nucleotide sequence ID" value="NZ_BSFI01000002.1"/>
</dbReference>
<dbReference type="GO" id="GO:0016779">
    <property type="term" value="F:nucleotidyltransferase activity"/>
    <property type="evidence" value="ECO:0007669"/>
    <property type="project" value="UniProtKB-ARBA"/>
</dbReference>
<dbReference type="PANTHER" id="PTHR43777">
    <property type="entry name" value="MOLYBDENUM COFACTOR CYTIDYLYLTRANSFERASE"/>
    <property type="match status" value="1"/>
</dbReference>